<evidence type="ECO:0000313" key="1">
    <source>
        <dbReference type="EnsemblMetazoa" id="AALB009370-PA"/>
    </source>
</evidence>
<dbReference type="VEuPathDB" id="VectorBase:AALB009370"/>
<proteinExistence type="predicted"/>
<dbReference type="EnsemblMetazoa" id="AALB009370-RA">
    <property type="protein sequence ID" value="AALB009370-PA"/>
    <property type="gene ID" value="AALB009370"/>
</dbReference>
<reference evidence="1 2" key="1">
    <citation type="journal article" date="2017" name="G3 (Bethesda)">
        <title>The Physical Genome Mapping of Anopheles albimanus Corrected Scaffold Misassemblies and Identified Interarm Rearrangements in Genus Anopheles.</title>
        <authorList>
            <person name="Artemov G.N."/>
            <person name="Peery A.N."/>
            <person name="Jiang X."/>
            <person name="Tu Z."/>
            <person name="Stegniy V.N."/>
            <person name="Sharakhova M.V."/>
            <person name="Sharakhov I.V."/>
        </authorList>
    </citation>
    <scope>NUCLEOTIDE SEQUENCE [LARGE SCALE GENOMIC DNA]</scope>
    <source>
        <strain evidence="1 2">ALBI9_A</strain>
    </source>
</reference>
<reference evidence="1" key="2">
    <citation type="submission" date="2022-08" db="UniProtKB">
        <authorList>
            <consortium name="EnsemblMetazoa"/>
        </authorList>
    </citation>
    <scope>IDENTIFICATION</scope>
    <source>
        <strain evidence="1">STECLA/ALBI9_A</strain>
    </source>
</reference>
<dbReference type="OrthoDB" id="7756265at2759"/>
<accession>A0A182FS44</accession>
<evidence type="ECO:0000313" key="2">
    <source>
        <dbReference type="Proteomes" id="UP000069272"/>
    </source>
</evidence>
<dbReference type="VEuPathDB" id="VectorBase:AALB20_037643"/>
<dbReference type="GeneID" id="118458518"/>
<keyword evidence="2" id="KW-1185">Reference proteome</keyword>
<sequence length="288" mass="31658">MAMFCVLLAAVAFVLASGPRVCRCDRPESIGRNTIDWYRHYEDGSNLIPVTKLATLAAQSPRYLAALQHASTNPIEMVVLETLVNRYRKYMVDKFARFDDVCDSYAQPDEDTPVVNEGDGGGGASVVSDQSPPPAVGGSDEMVVTTGGKSYAGQQQDESESHAMKLPVMDTPDGDLCGKNAKHFYRCLQERIDDPQLVAMINAYLEANCYGGEIAAPLLDTMPKRDWPPKYVSKQKFHSWGGKRNGAQVFYPWGGKRTGTARAHKQPKVVIRNPFHSWGGKRSDLAGV</sequence>
<organism evidence="1 2">
    <name type="scientific">Anopheles albimanus</name>
    <name type="common">New world malaria mosquito</name>
    <dbReference type="NCBI Taxonomy" id="7167"/>
    <lineage>
        <taxon>Eukaryota</taxon>
        <taxon>Metazoa</taxon>
        <taxon>Ecdysozoa</taxon>
        <taxon>Arthropoda</taxon>
        <taxon>Hexapoda</taxon>
        <taxon>Insecta</taxon>
        <taxon>Pterygota</taxon>
        <taxon>Neoptera</taxon>
        <taxon>Endopterygota</taxon>
        <taxon>Diptera</taxon>
        <taxon>Nematocera</taxon>
        <taxon>Culicoidea</taxon>
        <taxon>Culicidae</taxon>
        <taxon>Anophelinae</taxon>
        <taxon>Anopheles</taxon>
    </lineage>
</organism>
<dbReference type="AlphaFoldDB" id="A0A182FS44"/>
<dbReference type="Proteomes" id="UP000069272">
    <property type="component" value="Chromosome 2R"/>
</dbReference>
<protein>
    <submittedName>
        <fullName evidence="1">Uncharacterized protein</fullName>
    </submittedName>
</protein>
<dbReference type="KEGG" id="aali:118458518"/>
<name>A0A182FS44_ANOAL</name>
<dbReference type="RefSeq" id="XP_035776982.1">
    <property type="nucleotide sequence ID" value="XM_035921089.1"/>
</dbReference>